<evidence type="ECO:0000256" key="5">
    <source>
        <dbReference type="ARBA" id="ARBA00022519"/>
    </source>
</evidence>
<evidence type="ECO:0000256" key="11">
    <source>
        <dbReference type="SAM" id="Phobius"/>
    </source>
</evidence>
<evidence type="ECO:0000256" key="10">
    <source>
        <dbReference type="SAM" id="MobiDB-lite"/>
    </source>
</evidence>
<comment type="similarity">
    <text evidence="2">Belongs to the TonB family.</text>
</comment>
<dbReference type="STRING" id="1817863.A2Y62_19990"/>
<comment type="subcellular location">
    <subcellularLocation>
        <location evidence="1">Cell inner membrane</location>
        <topology evidence="1">Single-pass membrane protein</topology>
        <orientation evidence="1">Periplasmic side</orientation>
    </subcellularLocation>
</comment>
<keyword evidence="5" id="KW-0997">Cell inner membrane</keyword>
<evidence type="ECO:0000256" key="6">
    <source>
        <dbReference type="ARBA" id="ARBA00022692"/>
    </source>
</evidence>
<evidence type="ECO:0000259" key="12">
    <source>
        <dbReference type="PROSITE" id="PS52015"/>
    </source>
</evidence>
<evidence type="ECO:0000256" key="4">
    <source>
        <dbReference type="ARBA" id="ARBA00022475"/>
    </source>
</evidence>
<keyword evidence="3" id="KW-0813">Transport</keyword>
<dbReference type="GO" id="GO:0098797">
    <property type="term" value="C:plasma membrane protein complex"/>
    <property type="evidence" value="ECO:0007669"/>
    <property type="project" value="TreeGrafter"/>
</dbReference>
<feature type="transmembrane region" description="Helical" evidence="11">
    <location>
        <begin position="29"/>
        <end position="49"/>
    </location>
</feature>
<feature type="domain" description="TonB C-terminal" evidence="12">
    <location>
        <begin position="165"/>
        <end position="260"/>
    </location>
</feature>
<dbReference type="InterPro" id="IPR051045">
    <property type="entry name" value="TonB-dependent_transducer"/>
</dbReference>
<keyword evidence="6 11" id="KW-0812">Transmembrane</keyword>
<keyword evidence="9 11" id="KW-0472">Membrane</keyword>
<accession>A0A1F5V793</accession>
<reference evidence="13 14" key="1">
    <citation type="journal article" date="2016" name="Nat. Commun.">
        <title>Thousands of microbial genomes shed light on interconnected biogeochemical processes in an aquifer system.</title>
        <authorList>
            <person name="Anantharaman K."/>
            <person name="Brown C.T."/>
            <person name="Hug L.A."/>
            <person name="Sharon I."/>
            <person name="Castelle C.J."/>
            <person name="Probst A.J."/>
            <person name="Thomas B.C."/>
            <person name="Singh A."/>
            <person name="Wilkins M.J."/>
            <person name="Karaoz U."/>
            <person name="Brodie E.L."/>
            <person name="Williams K.H."/>
            <person name="Hubbard S.S."/>
            <person name="Banfield J.F."/>
        </authorList>
    </citation>
    <scope>NUCLEOTIDE SEQUENCE [LARGE SCALE GENOMIC DNA]</scope>
</reference>
<evidence type="ECO:0000256" key="9">
    <source>
        <dbReference type="ARBA" id="ARBA00023136"/>
    </source>
</evidence>
<comment type="caution">
    <text evidence="13">The sequence shown here is derived from an EMBL/GenBank/DDBJ whole genome shotgun (WGS) entry which is preliminary data.</text>
</comment>
<dbReference type="PROSITE" id="PS52015">
    <property type="entry name" value="TONB_CTD"/>
    <property type="match status" value="1"/>
</dbReference>
<dbReference type="GO" id="GO:0031992">
    <property type="term" value="F:energy transducer activity"/>
    <property type="evidence" value="ECO:0007669"/>
    <property type="project" value="TreeGrafter"/>
</dbReference>
<feature type="compositionally biased region" description="Polar residues" evidence="10">
    <location>
        <begin position="79"/>
        <end position="95"/>
    </location>
</feature>
<evidence type="ECO:0000313" key="13">
    <source>
        <dbReference type="EMBL" id="OGF59260.1"/>
    </source>
</evidence>
<dbReference type="NCBIfam" id="TIGR01352">
    <property type="entry name" value="tonB_Cterm"/>
    <property type="match status" value="1"/>
</dbReference>
<evidence type="ECO:0000256" key="2">
    <source>
        <dbReference type="ARBA" id="ARBA00006555"/>
    </source>
</evidence>
<dbReference type="InterPro" id="IPR006260">
    <property type="entry name" value="TonB/TolA_C"/>
</dbReference>
<dbReference type="AlphaFoldDB" id="A0A1F5V793"/>
<gene>
    <name evidence="13" type="ORF">A2Y62_19990</name>
</gene>
<dbReference type="Pfam" id="PF03544">
    <property type="entry name" value="TonB_C"/>
    <property type="match status" value="1"/>
</dbReference>
<protein>
    <recommendedName>
        <fullName evidence="12">TonB C-terminal domain-containing protein</fullName>
    </recommendedName>
</protein>
<keyword evidence="7" id="KW-0653">Protein transport</keyword>
<dbReference type="GO" id="GO:0055085">
    <property type="term" value="P:transmembrane transport"/>
    <property type="evidence" value="ECO:0007669"/>
    <property type="project" value="InterPro"/>
</dbReference>
<evidence type="ECO:0000313" key="14">
    <source>
        <dbReference type="Proteomes" id="UP000178943"/>
    </source>
</evidence>
<dbReference type="PANTHER" id="PTHR33446">
    <property type="entry name" value="PROTEIN TONB-RELATED"/>
    <property type="match status" value="1"/>
</dbReference>
<dbReference type="Gene3D" id="3.30.1150.10">
    <property type="match status" value="1"/>
</dbReference>
<dbReference type="Proteomes" id="UP000178943">
    <property type="component" value="Unassembled WGS sequence"/>
</dbReference>
<sequence length="270" mass="29789">MASNLFIHHSSIFDGIETRRGLHIDRQRLALFPVVITIHLSLILLTVYFSTNRPIIYVDEPPVWISINQPWPVMGSKFSNAQDGMKNQEQISQKQAGVPAPVAPSYIQDKARTEESAKKEPPQSTAKTGDPSENAKLAVVKTTGTVTRDAIVALLKAEPPVRIGIEGIQPVVLKRVQPDYPDLAENARIEGIVIVEAVISKYGTVVDVHLLKSVHPVLDRAAIEAVYQWLFEPGKINGVPTNAYYTLTIIFTIKDDNRIRETGNRGLGAV</sequence>
<dbReference type="EMBL" id="MFGW01000219">
    <property type="protein sequence ID" value="OGF59260.1"/>
    <property type="molecule type" value="Genomic_DNA"/>
</dbReference>
<evidence type="ECO:0000256" key="1">
    <source>
        <dbReference type="ARBA" id="ARBA00004383"/>
    </source>
</evidence>
<dbReference type="PANTHER" id="PTHR33446:SF2">
    <property type="entry name" value="PROTEIN TONB"/>
    <property type="match status" value="1"/>
</dbReference>
<organism evidence="13 14">
    <name type="scientific">Candidatus Fischerbacteria bacterium RBG_13_37_8</name>
    <dbReference type="NCBI Taxonomy" id="1817863"/>
    <lineage>
        <taxon>Bacteria</taxon>
        <taxon>Candidatus Fischeribacteriota</taxon>
    </lineage>
</organism>
<dbReference type="GO" id="GO:0015031">
    <property type="term" value="P:protein transport"/>
    <property type="evidence" value="ECO:0007669"/>
    <property type="project" value="UniProtKB-KW"/>
</dbReference>
<keyword evidence="8 11" id="KW-1133">Transmembrane helix</keyword>
<name>A0A1F5V793_9BACT</name>
<proteinExistence type="inferred from homology"/>
<evidence type="ECO:0000256" key="8">
    <source>
        <dbReference type="ARBA" id="ARBA00022989"/>
    </source>
</evidence>
<feature type="region of interest" description="Disordered" evidence="10">
    <location>
        <begin position="79"/>
        <end position="134"/>
    </location>
</feature>
<dbReference type="SUPFAM" id="SSF74653">
    <property type="entry name" value="TolA/TonB C-terminal domain"/>
    <property type="match status" value="1"/>
</dbReference>
<evidence type="ECO:0000256" key="7">
    <source>
        <dbReference type="ARBA" id="ARBA00022927"/>
    </source>
</evidence>
<dbReference type="InterPro" id="IPR037682">
    <property type="entry name" value="TonB_C"/>
</dbReference>
<feature type="compositionally biased region" description="Basic and acidic residues" evidence="10">
    <location>
        <begin position="109"/>
        <end position="121"/>
    </location>
</feature>
<keyword evidence="4" id="KW-1003">Cell membrane</keyword>
<evidence type="ECO:0000256" key="3">
    <source>
        <dbReference type="ARBA" id="ARBA00022448"/>
    </source>
</evidence>